<organism evidence="2 3">
    <name type="scientific">Embleya hyalina</name>
    <dbReference type="NCBI Taxonomy" id="516124"/>
    <lineage>
        <taxon>Bacteria</taxon>
        <taxon>Bacillati</taxon>
        <taxon>Actinomycetota</taxon>
        <taxon>Actinomycetes</taxon>
        <taxon>Kitasatosporales</taxon>
        <taxon>Streptomycetaceae</taxon>
        <taxon>Embleya</taxon>
    </lineage>
</organism>
<dbReference type="InterPro" id="IPR003615">
    <property type="entry name" value="HNH_nuc"/>
</dbReference>
<evidence type="ECO:0000259" key="1">
    <source>
        <dbReference type="Pfam" id="PF01844"/>
    </source>
</evidence>
<dbReference type="GO" id="GO:0008270">
    <property type="term" value="F:zinc ion binding"/>
    <property type="evidence" value="ECO:0007669"/>
    <property type="project" value="InterPro"/>
</dbReference>
<proteinExistence type="predicted"/>
<evidence type="ECO:0000313" key="3">
    <source>
        <dbReference type="Proteomes" id="UP000286931"/>
    </source>
</evidence>
<protein>
    <recommendedName>
        <fullName evidence="1">HNH domain-containing protein</fullName>
    </recommendedName>
</protein>
<dbReference type="AlphaFoldDB" id="A0A401YHH8"/>
<keyword evidence="3" id="KW-1185">Reference proteome</keyword>
<dbReference type="EMBL" id="BIFH01000015">
    <property type="protein sequence ID" value="GCD94074.1"/>
    <property type="molecule type" value="Genomic_DNA"/>
</dbReference>
<dbReference type="GO" id="GO:0003676">
    <property type="term" value="F:nucleic acid binding"/>
    <property type="evidence" value="ECO:0007669"/>
    <property type="project" value="InterPro"/>
</dbReference>
<accession>A0A401YHH8</accession>
<dbReference type="Pfam" id="PF01844">
    <property type="entry name" value="HNH"/>
    <property type="match status" value="1"/>
</dbReference>
<feature type="domain" description="HNH" evidence="1">
    <location>
        <begin position="2"/>
        <end position="24"/>
    </location>
</feature>
<dbReference type="CDD" id="cd00085">
    <property type="entry name" value="HNHc"/>
    <property type="match status" value="1"/>
</dbReference>
<sequence>MPWEKVREHRFENLIALCPTCHTRYDLSKDMDRLAMQQYKINLGVLNDRYGPLELQALNWLADDPTRERVAIPRGMIWAFGNLVTDGLVEFDENPPTWATVNDGTVSVSYLLPTDLGRDAAMRIREGRPIDELS</sequence>
<comment type="caution">
    <text evidence="2">The sequence shown here is derived from an EMBL/GenBank/DDBJ whole genome shotgun (WGS) entry which is preliminary data.</text>
</comment>
<dbReference type="GO" id="GO:0004519">
    <property type="term" value="F:endonuclease activity"/>
    <property type="evidence" value="ECO:0007669"/>
    <property type="project" value="InterPro"/>
</dbReference>
<gene>
    <name evidence="2" type="ORF">EHYA_01730</name>
</gene>
<reference evidence="2 3" key="1">
    <citation type="submission" date="2018-12" db="EMBL/GenBank/DDBJ databases">
        <title>Draft genome sequence of Embleya hyalina NBRC 13850T.</title>
        <authorList>
            <person name="Komaki H."/>
            <person name="Hosoyama A."/>
            <person name="Kimura A."/>
            <person name="Ichikawa N."/>
            <person name="Tamura T."/>
        </authorList>
    </citation>
    <scope>NUCLEOTIDE SEQUENCE [LARGE SCALE GENOMIC DNA]</scope>
    <source>
        <strain evidence="2 3">NBRC 13850</strain>
    </source>
</reference>
<dbReference type="Proteomes" id="UP000286931">
    <property type="component" value="Unassembled WGS sequence"/>
</dbReference>
<dbReference type="InterPro" id="IPR002711">
    <property type="entry name" value="HNH"/>
</dbReference>
<evidence type="ECO:0000313" key="2">
    <source>
        <dbReference type="EMBL" id="GCD94074.1"/>
    </source>
</evidence>
<name>A0A401YHH8_9ACTN</name>